<organism evidence="2 3">
    <name type="scientific">Tritrichomonas musculus</name>
    <dbReference type="NCBI Taxonomy" id="1915356"/>
    <lineage>
        <taxon>Eukaryota</taxon>
        <taxon>Metamonada</taxon>
        <taxon>Parabasalia</taxon>
        <taxon>Tritrichomonadida</taxon>
        <taxon>Tritrichomonadidae</taxon>
        <taxon>Tritrichomonas</taxon>
    </lineage>
</organism>
<dbReference type="InterPro" id="IPR000008">
    <property type="entry name" value="C2_dom"/>
</dbReference>
<accession>A0ABR2HW31</accession>
<dbReference type="InterPro" id="IPR035892">
    <property type="entry name" value="C2_domain_sf"/>
</dbReference>
<feature type="domain" description="C2" evidence="1">
    <location>
        <begin position="1"/>
        <end position="100"/>
    </location>
</feature>
<sequence length="569" mass="66260">MINIRVLEANNIPIFKNKQRKTTISCYSYSSYRFFYGTYKSKDKSTNPQWDLDFNADLFKIIHLRFFLYGLESNDNNIFIGSVTFNFVQFISSSPGNQILSNPGSGIINEFPIKSSKTSDAKLTLSFTYIPTVYPKNQIKLSFSTNPILHIYTTFSPSLNHDEKPVEIEILQAYSLPNENGNRRLGYYYSLNKETPWEIVGKSSLDRCFLGPTGLSQIHSLSIPRIKGKYTFFILNVSKFIGKVTLNFIYEKMGELVHVADKCFIKTKKKNQSTILAKTIDVDVVPDKKYFIPYYLFFDSNSNKCQFNRFPNETESITFDKSKIMNYSTQDYTERISSEIELGSQIIEKAHTIPDIENTNFLRKIILPINEPISLPKTLSDYNLQPDSLFRVYVGGSTTNTVGDAAYVDYWQQNFITYDKDTGKKCPKFAAIFDNQLLKQNPEKKLKSYLPTRFNWNTVLTLNFNQIEKTKVLVYYIHCNTYLQSAFQNGFFMITQYSNRSETLLFENPIYSDSWSAHFAICFRFEFVRNEWKIIPMRHYFESCNEMDDALKYMKSNNWIWPPPVSEAK</sequence>
<reference evidence="2 3" key="1">
    <citation type="submission" date="2024-04" db="EMBL/GenBank/DDBJ databases">
        <title>Tritrichomonas musculus Genome.</title>
        <authorList>
            <person name="Alves-Ferreira E."/>
            <person name="Grigg M."/>
            <person name="Lorenzi H."/>
            <person name="Galac M."/>
        </authorList>
    </citation>
    <scope>NUCLEOTIDE SEQUENCE [LARGE SCALE GENOMIC DNA]</scope>
    <source>
        <strain evidence="2 3">EAF2021</strain>
    </source>
</reference>
<dbReference type="EMBL" id="JAPFFF010000021">
    <property type="protein sequence ID" value="KAK8853716.1"/>
    <property type="molecule type" value="Genomic_DNA"/>
</dbReference>
<name>A0ABR2HW31_9EUKA</name>
<dbReference type="PROSITE" id="PS50004">
    <property type="entry name" value="C2"/>
    <property type="match status" value="1"/>
</dbReference>
<evidence type="ECO:0000313" key="2">
    <source>
        <dbReference type="EMBL" id="KAK8853716.1"/>
    </source>
</evidence>
<evidence type="ECO:0000259" key="1">
    <source>
        <dbReference type="PROSITE" id="PS50004"/>
    </source>
</evidence>
<dbReference type="Proteomes" id="UP001470230">
    <property type="component" value="Unassembled WGS sequence"/>
</dbReference>
<dbReference type="SUPFAM" id="SSF49562">
    <property type="entry name" value="C2 domain (Calcium/lipid-binding domain, CaLB)"/>
    <property type="match status" value="1"/>
</dbReference>
<comment type="caution">
    <text evidence="2">The sequence shown here is derived from an EMBL/GenBank/DDBJ whole genome shotgun (WGS) entry which is preliminary data.</text>
</comment>
<protein>
    <recommendedName>
        <fullName evidence="1">C2 domain-containing protein</fullName>
    </recommendedName>
</protein>
<evidence type="ECO:0000313" key="3">
    <source>
        <dbReference type="Proteomes" id="UP001470230"/>
    </source>
</evidence>
<gene>
    <name evidence="2" type="ORF">M9Y10_016259</name>
</gene>
<keyword evidence="3" id="KW-1185">Reference proteome</keyword>
<proteinExistence type="predicted"/>